<proteinExistence type="predicted"/>
<dbReference type="AlphaFoldDB" id="A0A067CDV4"/>
<reference evidence="2 3" key="1">
    <citation type="journal article" date="2013" name="PLoS Genet.">
        <title>Distinctive expansion of potential virulence genes in the genome of the oomycete fish pathogen Saprolegnia parasitica.</title>
        <authorList>
            <person name="Jiang R.H."/>
            <person name="de Bruijn I."/>
            <person name="Haas B.J."/>
            <person name="Belmonte R."/>
            <person name="Lobach L."/>
            <person name="Christie J."/>
            <person name="van den Ackerveken G."/>
            <person name="Bottin A."/>
            <person name="Bulone V."/>
            <person name="Diaz-Moreno S.M."/>
            <person name="Dumas B."/>
            <person name="Fan L."/>
            <person name="Gaulin E."/>
            <person name="Govers F."/>
            <person name="Grenville-Briggs L.J."/>
            <person name="Horner N.R."/>
            <person name="Levin J.Z."/>
            <person name="Mammella M."/>
            <person name="Meijer H.J."/>
            <person name="Morris P."/>
            <person name="Nusbaum C."/>
            <person name="Oome S."/>
            <person name="Phillips A.J."/>
            <person name="van Rooyen D."/>
            <person name="Rzeszutek E."/>
            <person name="Saraiva M."/>
            <person name="Secombes C.J."/>
            <person name="Seidl M.F."/>
            <person name="Snel B."/>
            <person name="Stassen J.H."/>
            <person name="Sykes S."/>
            <person name="Tripathy S."/>
            <person name="van den Berg H."/>
            <person name="Vega-Arreguin J.C."/>
            <person name="Wawra S."/>
            <person name="Young S.K."/>
            <person name="Zeng Q."/>
            <person name="Dieguez-Uribeondo J."/>
            <person name="Russ C."/>
            <person name="Tyler B.M."/>
            <person name="van West P."/>
        </authorList>
    </citation>
    <scope>NUCLEOTIDE SEQUENCE [LARGE SCALE GENOMIC DNA]</scope>
    <source>
        <strain evidence="2 3">CBS 223.65</strain>
    </source>
</reference>
<sequence>MQRRVRGKVSHALPWPTSMALLMTRRHWTFSGTTRTGVPRCSTSNSCLRFCVTCGNIGLGSQRCAGRRRGSHRRCSPTRRCGSTSSTPSKVRKARARRHLLSRSNLVIAASTVISPAAGCDVLRTFSTTARGPPEQFQPAP</sequence>
<dbReference type="GeneID" id="24141495"/>
<organism evidence="2 3">
    <name type="scientific">Saprolegnia parasitica (strain CBS 223.65)</name>
    <dbReference type="NCBI Taxonomy" id="695850"/>
    <lineage>
        <taxon>Eukaryota</taxon>
        <taxon>Sar</taxon>
        <taxon>Stramenopiles</taxon>
        <taxon>Oomycota</taxon>
        <taxon>Saprolegniomycetes</taxon>
        <taxon>Saprolegniales</taxon>
        <taxon>Saprolegniaceae</taxon>
        <taxon>Saprolegnia</taxon>
    </lineage>
</organism>
<dbReference type="RefSeq" id="XP_012201939.1">
    <property type="nucleotide sequence ID" value="XM_012346549.1"/>
</dbReference>
<feature type="region of interest" description="Disordered" evidence="1">
    <location>
        <begin position="68"/>
        <end position="90"/>
    </location>
</feature>
<protein>
    <submittedName>
        <fullName evidence="2">Uncharacterized protein</fullName>
    </submittedName>
</protein>
<gene>
    <name evidence="2" type="ORF">SPRG_20325</name>
</gene>
<evidence type="ECO:0000256" key="1">
    <source>
        <dbReference type="SAM" id="MobiDB-lite"/>
    </source>
</evidence>
<dbReference type="EMBL" id="KK583217">
    <property type="protein sequence ID" value="KDO27360.1"/>
    <property type="molecule type" value="Genomic_DNA"/>
</dbReference>
<evidence type="ECO:0000313" key="3">
    <source>
        <dbReference type="Proteomes" id="UP000030745"/>
    </source>
</evidence>
<evidence type="ECO:0000313" key="2">
    <source>
        <dbReference type="EMBL" id="KDO27360.1"/>
    </source>
</evidence>
<dbReference type="KEGG" id="spar:SPRG_20325"/>
<keyword evidence="3" id="KW-1185">Reference proteome</keyword>
<name>A0A067CDV4_SAPPC</name>
<feature type="compositionally biased region" description="Basic residues" evidence="1">
    <location>
        <begin position="68"/>
        <end position="77"/>
    </location>
</feature>
<dbReference type="VEuPathDB" id="FungiDB:SPRG_20325"/>
<dbReference type="Proteomes" id="UP000030745">
    <property type="component" value="Unassembled WGS sequence"/>
</dbReference>
<accession>A0A067CDV4</accession>